<accession>A0A7S0CG07</accession>
<reference evidence="1" key="1">
    <citation type="submission" date="2021-01" db="EMBL/GenBank/DDBJ databases">
        <authorList>
            <person name="Corre E."/>
            <person name="Pelletier E."/>
            <person name="Niang G."/>
            <person name="Scheremetjew M."/>
            <person name="Finn R."/>
            <person name="Kale V."/>
            <person name="Holt S."/>
            <person name="Cochrane G."/>
            <person name="Meng A."/>
            <person name="Brown T."/>
            <person name="Cohen L."/>
        </authorList>
    </citation>
    <scope>NUCLEOTIDE SEQUENCE</scope>
    <source>
        <strain evidence="1">CCAP1064/1</strain>
    </source>
</reference>
<name>A0A7S0CG07_9STRA</name>
<evidence type="ECO:0000313" key="1">
    <source>
        <dbReference type="EMBL" id="CAD8422495.1"/>
    </source>
</evidence>
<dbReference type="EMBL" id="HBEL01040069">
    <property type="protein sequence ID" value="CAD8422495.1"/>
    <property type="molecule type" value="Transcribed_RNA"/>
</dbReference>
<proteinExistence type="predicted"/>
<sequence length="112" mass="12770">MTCGENPDADRTPIFFAIARVMPSVVKYLIAEAKACFKISVTGRFRLVSDPKKSFHGTFTPAQFARQLKKVELHQKEAKLSCGEKLHPYYLNRLDVIIRLLSEVESKEKNNN</sequence>
<dbReference type="AlphaFoldDB" id="A0A7S0CG07"/>
<gene>
    <name evidence="1" type="ORF">PINE0816_LOCUS18652</name>
</gene>
<protein>
    <submittedName>
        <fullName evidence="1">Uncharacterized protein</fullName>
    </submittedName>
</protein>
<organism evidence="1">
    <name type="scientific">Proboscia inermis</name>
    <dbReference type="NCBI Taxonomy" id="420281"/>
    <lineage>
        <taxon>Eukaryota</taxon>
        <taxon>Sar</taxon>
        <taxon>Stramenopiles</taxon>
        <taxon>Ochrophyta</taxon>
        <taxon>Bacillariophyta</taxon>
        <taxon>Coscinodiscophyceae</taxon>
        <taxon>Rhizosoleniophycidae</taxon>
        <taxon>Rhizosoleniales</taxon>
        <taxon>Rhizosoleniaceae</taxon>
        <taxon>Proboscia</taxon>
    </lineage>
</organism>